<evidence type="ECO:0000313" key="3">
    <source>
        <dbReference type="Proteomes" id="UP000028653"/>
    </source>
</evidence>
<dbReference type="RefSeq" id="WP_034496590.1">
    <property type="nucleotide sequence ID" value="NZ_JMPI01000034.1"/>
</dbReference>
<dbReference type="OrthoDB" id="9800846at2"/>
<keyword evidence="3" id="KW-1185">Reference proteome</keyword>
<dbReference type="CDD" id="cd20292">
    <property type="entry name" value="cupin_QdtA-like"/>
    <property type="match status" value="1"/>
</dbReference>
<dbReference type="InterPro" id="IPR008894">
    <property type="entry name" value="QdtA_cupin_dom"/>
</dbReference>
<protein>
    <submittedName>
        <fullName evidence="2">WxcM family protein</fullName>
    </submittedName>
</protein>
<dbReference type="Proteomes" id="UP000028653">
    <property type="component" value="Unassembled WGS sequence"/>
</dbReference>
<dbReference type="Pfam" id="PF05523">
    <property type="entry name" value="FdtA"/>
    <property type="match status" value="1"/>
</dbReference>
<organism evidence="2 3">
    <name type="scientific">Buttiauxella agrestis ATCC 33320</name>
    <dbReference type="NCBI Taxonomy" id="1006004"/>
    <lineage>
        <taxon>Bacteria</taxon>
        <taxon>Pseudomonadati</taxon>
        <taxon>Pseudomonadota</taxon>
        <taxon>Gammaproteobacteria</taxon>
        <taxon>Enterobacterales</taxon>
        <taxon>Enterobacteriaceae</taxon>
        <taxon>Buttiauxella</taxon>
    </lineage>
</organism>
<dbReference type="InterPro" id="IPR014710">
    <property type="entry name" value="RmlC-like_jellyroll"/>
</dbReference>
<proteinExistence type="predicted"/>
<sequence>MDITLLPLQKHGDERGLLVALEEERNIPFSIKRIYYIFDTLHGIRRGFHAHKATRQVAIVSRGSCKFHFDDGINKKEIELNDPAIGLLIEPYIWHEMYDFSDDCILMVLANDYYDESDYIRNYQEFLERVECNENSQTK</sequence>
<dbReference type="Gene3D" id="2.60.120.10">
    <property type="entry name" value="Jelly Rolls"/>
    <property type="match status" value="1"/>
</dbReference>
<accession>A0A085GB66</accession>
<name>A0A085GB66_9ENTR</name>
<dbReference type="EMBL" id="JMPI01000034">
    <property type="protein sequence ID" value="KFC80961.1"/>
    <property type="molecule type" value="Genomic_DNA"/>
</dbReference>
<evidence type="ECO:0000259" key="1">
    <source>
        <dbReference type="Pfam" id="PF05523"/>
    </source>
</evidence>
<evidence type="ECO:0000313" key="2">
    <source>
        <dbReference type="EMBL" id="KFC80961.1"/>
    </source>
</evidence>
<feature type="domain" description="Sugar 3,4-ketoisomerase QdtA cupin" evidence="1">
    <location>
        <begin position="1"/>
        <end position="130"/>
    </location>
</feature>
<dbReference type="AlphaFoldDB" id="A0A085GB66"/>
<dbReference type="InterPro" id="IPR011051">
    <property type="entry name" value="RmlC_Cupin_sf"/>
</dbReference>
<comment type="caution">
    <text evidence="2">The sequence shown here is derived from an EMBL/GenBank/DDBJ whole genome shotgun (WGS) entry which is preliminary data.</text>
</comment>
<dbReference type="SUPFAM" id="SSF51182">
    <property type="entry name" value="RmlC-like cupins"/>
    <property type="match status" value="1"/>
</dbReference>
<dbReference type="STRING" id="1006004.GBAG_2607"/>
<dbReference type="eggNOG" id="COG1898">
    <property type="taxonomic scope" value="Bacteria"/>
</dbReference>
<gene>
    <name evidence="2" type="ORF">GBAG_2607</name>
</gene>
<reference evidence="2 3" key="1">
    <citation type="submission" date="2014-05" db="EMBL/GenBank/DDBJ databases">
        <title>ATOL: Assembling a taxonomically balanced genome-scale reconstruction of the evolutionary history of the Enterobacteriaceae.</title>
        <authorList>
            <person name="Plunkett G.III."/>
            <person name="Neeno-Eckwall E.C."/>
            <person name="Glasner J.D."/>
            <person name="Perna N.T."/>
        </authorList>
    </citation>
    <scope>NUCLEOTIDE SEQUENCE [LARGE SCALE GENOMIC DNA]</scope>
    <source>
        <strain evidence="2 3">ATCC 33320</strain>
    </source>
</reference>